<dbReference type="SMART" id="SM00060">
    <property type="entry name" value="FN3"/>
    <property type="match status" value="4"/>
</dbReference>
<evidence type="ECO:0000256" key="2">
    <source>
        <dbReference type="SAM" id="MobiDB-lite"/>
    </source>
</evidence>
<evidence type="ECO:0000256" key="3">
    <source>
        <dbReference type="SAM" id="SignalP"/>
    </source>
</evidence>
<dbReference type="PANTHER" id="PTHR46708:SF2">
    <property type="entry name" value="FIBRONECTIN TYPE-III DOMAIN-CONTAINING PROTEIN"/>
    <property type="match status" value="1"/>
</dbReference>
<feature type="domain" description="Fibronectin type-III" evidence="4">
    <location>
        <begin position="129"/>
        <end position="220"/>
    </location>
</feature>
<dbReference type="SUPFAM" id="SSF49265">
    <property type="entry name" value="Fibronectin type III"/>
    <property type="match status" value="2"/>
</dbReference>
<reference evidence="5" key="1">
    <citation type="submission" date="2023-08" db="EMBL/GenBank/DDBJ databases">
        <authorList>
            <person name="Adameyko K."/>
            <person name="Kravchuk O."/>
            <person name="Lyupina Y."/>
        </authorList>
    </citation>
    <scope>NUCLEOTIDE SEQUENCE</scope>
</reference>
<dbReference type="InterPro" id="IPR036116">
    <property type="entry name" value="FN3_sf"/>
</dbReference>
<dbReference type="PROSITE" id="PS50853">
    <property type="entry name" value="FN3"/>
    <property type="match status" value="3"/>
</dbReference>
<feature type="signal peptide" evidence="3">
    <location>
        <begin position="1"/>
        <end position="27"/>
    </location>
</feature>
<evidence type="ECO:0000313" key="5">
    <source>
        <dbReference type="EMBL" id="WNS50082.1"/>
    </source>
</evidence>
<feature type="compositionally biased region" description="Polar residues" evidence="2">
    <location>
        <begin position="643"/>
        <end position="657"/>
    </location>
</feature>
<feature type="domain" description="Fibronectin type-III" evidence="4">
    <location>
        <begin position="221"/>
        <end position="318"/>
    </location>
</feature>
<sequence>MDSCCSLQFVFLSAVVGAIFLGRGVEGTVQPPTGLTVNGYTRYVLYQFNTSPTEGCMHEVLAVAKREGIPNHGPTKLERLSPSVRTFQTLSGLYPGTDYTLQVTAVCPGNQSASVAANFTTLPEVPNGPPQRLMVSEATGTTATLSWEEPAPVHVNDKGGITAYILEANSSTAVSIRKKTYTLENLSPGSVYSVMVYAENSVGRSSQDDAAALTFTTSSEAPGAPVITGLLPRFYLVAISWDLPTPRTGAVTGYHMQYSIDGRLPYDRVFEGTTFTRYHIVHAPTDSVGLTHSVKVRAQTGGGYGPFCAPVTFVYRQIVVPTIRPLGCDKVSIAYTVHPLPACSHPTLKDRVTSVVFSYNVSTNATENVKLFQEVSLHGGEGQLVVSGLIPGNRYHFTAGLVATAGSSASLPMDMSRDMVVVLPGDGPCLETNECLAREFFTPSNSCSLVPSEHCDLTSQTTQTTTDTQPTATQTFSQTTTQASSQTTTEASSQTTTQTSSQTTTQTSSQTTTQTSSQTTTQASSQTTTQASSQTTTQASSQTTTEASSQTTTEASSQTTTEASSQTTTQASSQTTTRASSQTVASSQMPTTPASASPTTRVVPTPTSATTPPTDAIGNVGNQPSATPTSPIGPPIGPPTGSNQGNTSVSGPQESSSAKSCKETLVALVISVFFSAILQTLY</sequence>
<protein>
    <submittedName>
        <fullName evidence="5">Fibronectin-like protein</fullName>
    </submittedName>
</protein>
<dbReference type="PANTHER" id="PTHR46708">
    <property type="entry name" value="TENASCIN"/>
    <property type="match status" value="1"/>
</dbReference>
<dbReference type="Gene3D" id="2.60.40.10">
    <property type="entry name" value="Immunoglobulins"/>
    <property type="match status" value="3"/>
</dbReference>
<dbReference type="Pfam" id="PF00041">
    <property type="entry name" value="fn3"/>
    <property type="match status" value="1"/>
</dbReference>
<feature type="domain" description="Fibronectin type-III" evidence="4">
    <location>
        <begin position="31"/>
        <end position="124"/>
    </location>
</feature>
<dbReference type="EMBL" id="OR460159">
    <property type="protein sequence ID" value="WNS50082.1"/>
    <property type="molecule type" value="mRNA"/>
</dbReference>
<dbReference type="InterPro" id="IPR003961">
    <property type="entry name" value="FN3_dom"/>
</dbReference>
<dbReference type="AlphaFoldDB" id="A0AA96MLU7"/>
<evidence type="ECO:0000256" key="1">
    <source>
        <dbReference type="ARBA" id="ARBA00022737"/>
    </source>
</evidence>
<dbReference type="CDD" id="cd00063">
    <property type="entry name" value="FN3"/>
    <property type="match status" value="2"/>
</dbReference>
<feature type="chain" id="PRO_5041635283" evidence="3">
    <location>
        <begin position="28"/>
        <end position="682"/>
    </location>
</feature>
<evidence type="ECO:0000259" key="4">
    <source>
        <dbReference type="PROSITE" id="PS50853"/>
    </source>
</evidence>
<dbReference type="InterPro" id="IPR013783">
    <property type="entry name" value="Ig-like_fold"/>
</dbReference>
<feature type="compositionally biased region" description="Low complexity" evidence="2">
    <location>
        <begin position="461"/>
        <end position="614"/>
    </location>
</feature>
<keyword evidence="3" id="KW-0732">Signal</keyword>
<name>A0AA96MLU7_HALDU</name>
<organism evidence="5">
    <name type="scientific">Halisarca dujardinii</name>
    <name type="common">Dujardin's slime sponge</name>
    <dbReference type="NCBI Taxonomy" id="2583056"/>
    <lineage>
        <taxon>Eukaryota</taxon>
        <taxon>Metazoa</taxon>
        <taxon>Porifera</taxon>
        <taxon>Demospongiae</taxon>
        <taxon>Verongimorpha</taxon>
        <taxon>Chondrillida</taxon>
        <taxon>Halisarcidae</taxon>
        <taxon>Halisarca</taxon>
    </lineage>
</organism>
<accession>A0AA96MLU7</accession>
<keyword evidence="1" id="KW-0677">Repeat</keyword>
<proteinExistence type="evidence at transcript level"/>
<feature type="region of interest" description="Disordered" evidence="2">
    <location>
        <begin position="461"/>
        <end position="657"/>
    </location>
</feature>
<dbReference type="InterPro" id="IPR050991">
    <property type="entry name" value="ECM_Regulatory_Proteins"/>
</dbReference>